<dbReference type="InterPro" id="IPR052554">
    <property type="entry name" value="2-oxoglutarate_synth_KorC"/>
</dbReference>
<keyword evidence="4" id="KW-1185">Reference proteome</keyword>
<protein>
    <submittedName>
        <fullName evidence="3">2-oxoglutarate ferredoxin oxidoreductase, gamma subunit</fullName>
    </submittedName>
</protein>
<dbReference type="Proteomes" id="UP000199611">
    <property type="component" value="Unassembled WGS sequence"/>
</dbReference>
<dbReference type="OrthoDB" id="9789125at2"/>
<dbReference type="Gene3D" id="3.40.920.10">
    <property type="entry name" value="Pyruvate-ferredoxin oxidoreductase, PFOR, domain III"/>
    <property type="match status" value="1"/>
</dbReference>
<dbReference type="STRING" id="39841.SAMN05660836_00377"/>
<dbReference type="GO" id="GO:0016903">
    <property type="term" value="F:oxidoreductase activity, acting on the aldehyde or oxo group of donors"/>
    <property type="evidence" value="ECO:0007669"/>
    <property type="project" value="InterPro"/>
</dbReference>
<dbReference type="InterPro" id="IPR002869">
    <property type="entry name" value="Pyrv_flavodox_OxRed_cen"/>
</dbReference>
<gene>
    <name evidence="3" type="ORF">SAMN05660836_00377</name>
</gene>
<evidence type="ECO:0000313" key="3">
    <source>
        <dbReference type="EMBL" id="SFM46813.1"/>
    </source>
</evidence>
<dbReference type="PANTHER" id="PTHR42730">
    <property type="entry name" value="2-OXOGLUTARATE SYNTHASE SUBUNIT KORC"/>
    <property type="match status" value="1"/>
</dbReference>
<evidence type="ECO:0000256" key="1">
    <source>
        <dbReference type="ARBA" id="ARBA00023002"/>
    </source>
</evidence>
<dbReference type="RefSeq" id="WP_093393054.1">
    <property type="nucleotide sequence ID" value="NZ_FOUU01000001.1"/>
</dbReference>
<reference evidence="3 4" key="1">
    <citation type="submission" date="2016-10" db="EMBL/GenBank/DDBJ databases">
        <authorList>
            <person name="de Groot N.N."/>
        </authorList>
    </citation>
    <scope>NUCLEOTIDE SEQUENCE [LARGE SCALE GENOMIC DNA]</scope>
    <source>
        <strain evidence="3 4">DSM 9990</strain>
    </source>
</reference>
<dbReference type="AlphaFoldDB" id="A0A1I4R4G3"/>
<feature type="domain" description="Pyruvate/ketoisovalerate oxidoreductase catalytic" evidence="2">
    <location>
        <begin position="12"/>
        <end position="173"/>
    </location>
</feature>
<dbReference type="EMBL" id="FOUU01000001">
    <property type="protein sequence ID" value="SFM46813.1"/>
    <property type="molecule type" value="Genomic_DNA"/>
</dbReference>
<evidence type="ECO:0000313" key="4">
    <source>
        <dbReference type="Proteomes" id="UP000199611"/>
    </source>
</evidence>
<evidence type="ECO:0000259" key="2">
    <source>
        <dbReference type="Pfam" id="PF01558"/>
    </source>
</evidence>
<dbReference type="PANTHER" id="PTHR42730:SF1">
    <property type="entry name" value="2-OXOGLUTARATE SYNTHASE SUBUNIT KORC"/>
    <property type="match status" value="1"/>
</dbReference>
<organism evidence="3 4">
    <name type="scientific">Thermodesulforhabdus norvegica</name>
    <dbReference type="NCBI Taxonomy" id="39841"/>
    <lineage>
        <taxon>Bacteria</taxon>
        <taxon>Pseudomonadati</taxon>
        <taxon>Thermodesulfobacteriota</taxon>
        <taxon>Syntrophobacteria</taxon>
        <taxon>Syntrophobacterales</taxon>
        <taxon>Thermodesulforhabdaceae</taxon>
        <taxon>Thermodesulforhabdus</taxon>
    </lineage>
</organism>
<proteinExistence type="predicted"/>
<dbReference type="InterPro" id="IPR019752">
    <property type="entry name" value="Pyrv/ketoisovalerate_OxRed_cat"/>
</dbReference>
<accession>A0A1I4R4G3</accession>
<dbReference type="Pfam" id="PF01558">
    <property type="entry name" value="POR"/>
    <property type="match status" value="1"/>
</dbReference>
<sequence>MSRVEITIAGLGGQGSILAGVIIGKAAVIYDGKFAVQTQAYSSELRGGFAAAWVVVDDNPVVFPRVTRPDVLIAQAQDSINRFAHTLAPEGMLIYDSDMVQNIPDSVVKNRFGVAATSSAREKFGSPVVANMILLGLFSRVKPILSSEALEKAIRESVPPRKTEVNLEAFRYGSSLA</sequence>
<name>A0A1I4R4G3_9BACT</name>
<keyword evidence="1" id="KW-0560">Oxidoreductase</keyword>
<dbReference type="SUPFAM" id="SSF53323">
    <property type="entry name" value="Pyruvate-ferredoxin oxidoreductase, PFOR, domain III"/>
    <property type="match status" value="1"/>
</dbReference>